<proteinExistence type="inferred from homology"/>
<dbReference type="PROSITE" id="PS51782">
    <property type="entry name" value="LYSM"/>
    <property type="match status" value="1"/>
</dbReference>
<keyword evidence="6" id="KW-1185">Reference proteome</keyword>
<sequence>MSNEQKEAPDDLLTTSRLTWDDYPLEIQCNRCFWKTFSIGHQSLWTHMIWDEWTEQTWANMVRNCNIPSEDAAITPLVNSSAYLPDDGQYFNRTMWAFKHGLASACLDKWNPNIHAGHGPSFGVRNTPQNFIHFWKEGKEKQKMCIPRPCEIAVVGFHRHINTVEEFVDKMLDNVTMRQFLRWNPCLDRNSWIQHRDTVCIGPPGTGGRFVAEVGTPAKPSKWTVAAIPPSTAADKTVARCGKYHVAKVDETCAHLSIKYEITVEKLKEMNRSVKSSLSLLEPGLSYCVARFEEPNIYQSAEEIDWLVNPTEYYRKDLWMYDSY</sequence>
<feature type="domain" description="LysM" evidence="4">
    <location>
        <begin position="243"/>
        <end position="289"/>
    </location>
</feature>
<organism evidence="5 6">
    <name type="scientific">Plectosphaerella plurivora</name>
    <dbReference type="NCBI Taxonomy" id="936078"/>
    <lineage>
        <taxon>Eukaryota</taxon>
        <taxon>Fungi</taxon>
        <taxon>Dikarya</taxon>
        <taxon>Ascomycota</taxon>
        <taxon>Pezizomycotina</taxon>
        <taxon>Sordariomycetes</taxon>
        <taxon>Hypocreomycetidae</taxon>
        <taxon>Glomerellales</taxon>
        <taxon>Plectosphaerellaceae</taxon>
        <taxon>Plectosphaerella</taxon>
    </lineage>
</organism>
<dbReference type="InterPro" id="IPR018392">
    <property type="entry name" value="LysM"/>
</dbReference>
<dbReference type="Gene3D" id="3.10.350.10">
    <property type="entry name" value="LysM domain"/>
    <property type="match status" value="1"/>
</dbReference>
<dbReference type="EMBL" id="JAGSXJ010000031">
    <property type="protein sequence ID" value="KAH6669728.1"/>
    <property type="molecule type" value="Genomic_DNA"/>
</dbReference>
<accession>A0A9P9A6E0</accession>
<evidence type="ECO:0000313" key="6">
    <source>
        <dbReference type="Proteomes" id="UP000770015"/>
    </source>
</evidence>
<dbReference type="Proteomes" id="UP000770015">
    <property type="component" value="Unassembled WGS sequence"/>
</dbReference>
<dbReference type="GO" id="GO:0008061">
    <property type="term" value="F:chitin binding"/>
    <property type="evidence" value="ECO:0007669"/>
    <property type="project" value="UniProtKB-KW"/>
</dbReference>
<dbReference type="OrthoDB" id="4850192at2759"/>
<comment type="similarity">
    <text evidence="3">Belongs to the secreted LysM effector family.</text>
</comment>
<reference evidence="5" key="1">
    <citation type="journal article" date="2021" name="Nat. Commun.">
        <title>Genetic determinants of endophytism in the Arabidopsis root mycobiome.</title>
        <authorList>
            <person name="Mesny F."/>
            <person name="Miyauchi S."/>
            <person name="Thiergart T."/>
            <person name="Pickel B."/>
            <person name="Atanasova L."/>
            <person name="Karlsson M."/>
            <person name="Huettel B."/>
            <person name="Barry K.W."/>
            <person name="Haridas S."/>
            <person name="Chen C."/>
            <person name="Bauer D."/>
            <person name="Andreopoulos W."/>
            <person name="Pangilinan J."/>
            <person name="LaButti K."/>
            <person name="Riley R."/>
            <person name="Lipzen A."/>
            <person name="Clum A."/>
            <person name="Drula E."/>
            <person name="Henrissat B."/>
            <person name="Kohler A."/>
            <person name="Grigoriev I.V."/>
            <person name="Martin F.M."/>
            <person name="Hacquard S."/>
        </authorList>
    </citation>
    <scope>NUCLEOTIDE SEQUENCE</scope>
    <source>
        <strain evidence="5">MPI-SDFR-AT-0117</strain>
    </source>
</reference>
<dbReference type="InterPro" id="IPR052210">
    <property type="entry name" value="LysM1-like"/>
</dbReference>
<evidence type="ECO:0000256" key="2">
    <source>
        <dbReference type="ARBA" id="ARBA00023026"/>
    </source>
</evidence>
<keyword evidence="2" id="KW-0843">Virulence</keyword>
<dbReference type="InterPro" id="IPR036779">
    <property type="entry name" value="LysM_dom_sf"/>
</dbReference>
<name>A0A9P9A6E0_9PEZI</name>
<protein>
    <recommendedName>
        <fullName evidence="4">LysM domain-containing protein</fullName>
    </recommendedName>
</protein>
<evidence type="ECO:0000259" key="4">
    <source>
        <dbReference type="PROSITE" id="PS51782"/>
    </source>
</evidence>
<dbReference type="Pfam" id="PF01476">
    <property type="entry name" value="LysM"/>
    <property type="match status" value="1"/>
</dbReference>
<evidence type="ECO:0000313" key="5">
    <source>
        <dbReference type="EMBL" id="KAH6669728.1"/>
    </source>
</evidence>
<gene>
    <name evidence="5" type="ORF">F5X68DRAFT_249172</name>
</gene>
<dbReference type="PANTHER" id="PTHR34997:SF16">
    <property type="entry name" value="LYSM DOMAIN-CONTAINING PROTEIN"/>
    <property type="match status" value="1"/>
</dbReference>
<evidence type="ECO:0000256" key="3">
    <source>
        <dbReference type="ARBA" id="ARBA00044955"/>
    </source>
</evidence>
<dbReference type="PANTHER" id="PTHR34997">
    <property type="entry name" value="AM15"/>
    <property type="match status" value="1"/>
</dbReference>
<dbReference type="AlphaFoldDB" id="A0A9P9A6E0"/>
<comment type="caution">
    <text evidence="5">The sequence shown here is derived from an EMBL/GenBank/DDBJ whole genome shotgun (WGS) entry which is preliminary data.</text>
</comment>
<keyword evidence="1" id="KW-0147">Chitin-binding</keyword>
<evidence type="ECO:0000256" key="1">
    <source>
        <dbReference type="ARBA" id="ARBA00022669"/>
    </source>
</evidence>